<gene>
    <name evidence="4" type="ORF">D3868_07330</name>
    <name evidence="3" type="ORF">SIM66_14315</name>
</gene>
<name>A0A0P0EV76_AZOBR</name>
<keyword evidence="2" id="KW-0472">Membrane</keyword>
<organism evidence="4 5">
    <name type="scientific">Azospirillum brasilense</name>
    <dbReference type="NCBI Taxonomy" id="192"/>
    <lineage>
        <taxon>Bacteria</taxon>
        <taxon>Pseudomonadati</taxon>
        <taxon>Pseudomonadota</taxon>
        <taxon>Alphaproteobacteria</taxon>
        <taxon>Rhodospirillales</taxon>
        <taxon>Azospirillaceae</taxon>
        <taxon>Azospirillum</taxon>
    </lineage>
</organism>
<evidence type="ECO:0000313" key="3">
    <source>
        <dbReference type="EMBL" id="MDX5952359.1"/>
    </source>
</evidence>
<dbReference type="RefSeq" id="WP_059398974.1">
    <property type="nucleotide sequence ID" value="NZ_CP012914.1"/>
</dbReference>
<reference evidence="3 6" key="2">
    <citation type="submission" date="2023-11" db="EMBL/GenBank/DDBJ databases">
        <title>MicrobeMod: A computational toolkit for identifying prokaryotic methylation and restriction-modification with nanopore sequencing.</title>
        <authorList>
            <person name="Crits-Christoph A."/>
            <person name="Kang S.C."/>
            <person name="Lee H."/>
            <person name="Ostrov N."/>
        </authorList>
    </citation>
    <scope>NUCLEOTIDE SEQUENCE [LARGE SCALE GENOMIC DNA]</scope>
    <source>
        <strain evidence="3 6">ATCC 29145</strain>
    </source>
</reference>
<evidence type="ECO:0008006" key="7">
    <source>
        <dbReference type="Google" id="ProtNLM"/>
    </source>
</evidence>
<feature type="coiled-coil region" evidence="1">
    <location>
        <begin position="23"/>
        <end position="68"/>
    </location>
</feature>
<dbReference type="GeneID" id="56449545"/>
<evidence type="ECO:0000256" key="1">
    <source>
        <dbReference type="SAM" id="Coils"/>
    </source>
</evidence>
<reference evidence="4 5" key="1">
    <citation type="submission" date="2018-09" db="EMBL/GenBank/DDBJ databases">
        <title>Whole genome based analysis of evolution and adaptive divergence in Indian and Brazilian strains of Azospirillum brasilense.</title>
        <authorList>
            <person name="Singh C."/>
            <person name="Tripathi A.K."/>
        </authorList>
    </citation>
    <scope>NUCLEOTIDE SEQUENCE [LARGE SCALE GENOMIC DNA]</scope>
    <source>
        <strain evidence="4 5">MTCC4038</strain>
    </source>
</reference>
<dbReference type="KEGG" id="abf:AMK58_13090"/>
<keyword evidence="2" id="KW-0812">Transmembrane</keyword>
<proteinExistence type="predicted"/>
<keyword evidence="2" id="KW-1133">Transmembrane helix</keyword>
<dbReference type="EMBL" id="CP032339">
    <property type="protein sequence ID" value="QCO08864.1"/>
    <property type="molecule type" value="Genomic_DNA"/>
</dbReference>
<dbReference type="EMBL" id="JAWXYC010000004">
    <property type="protein sequence ID" value="MDX5952359.1"/>
    <property type="molecule type" value="Genomic_DNA"/>
</dbReference>
<evidence type="ECO:0000313" key="6">
    <source>
        <dbReference type="Proteomes" id="UP001277471"/>
    </source>
</evidence>
<evidence type="ECO:0000313" key="5">
    <source>
        <dbReference type="Proteomes" id="UP000298774"/>
    </source>
</evidence>
<evidence type="ECO:0000313" key="4">
    <source>
        <dbReference type="EMBL" id="QCO08864.1"/>
    </source>
</evidence>
<dbReference type="Proteomes" id="UP001277471">
    <property type="component" value="Unassembled WGS sequence"/>
</dbReference>
<dbReference type="AlphaFoldDB" id="A0A0P0EV76"/>
<accession>A0A0P0EV76</accession>
<dbReference type="Proteomes" id="UP000298774">
    <property type="component" value="Chromosome"/>
</dbReference>
<keyword evidence="6" id="KW-1185">Reference proteome</keyword>
<feature type="transmembrane region" description="Helical" evidence="2">
    <location>
        <begin position="6"/>
        <end position="26"/>
    </location>
</feature>
<sequence length="175" mass="19590">MGHPSLPYLFSALVGVATLAVSLLSARRQLRTAEERIASAAARRQAQVERLKRLARATLDQARELRTARRRKAPIDLACEDLEQRLAAAGAADRRVYVLDDRRTPADAGWVVTVAHAGYGTRVTGGLEKTALERWKRGRRFLVWGLDETKAREKTNARYPEHKGFSVLSVKPYLD</sequence>
<protein>
    <recommendedName>
        <fullName evidence="7">Secreted protein</fullName>
    </recommendedName>
</protein>
<keyword evidence="1" id="KW-0175">Coiled coil</keyword>
<evidence type="ECO:0000256" key="2">
    <source>
        <dbReference type="SAM" id="Phobius"/>
    </source>
</evidence>